<dbReference type="PANTHER" id="PTHR43248:SF29">
    <property type="entry name" value="TRIPEPTIDYL AMINOPEPTIDASE"/>
    <property type="match status" value="1"/>
</dbReference>
<dbReference type="Proteomes" id="UP000290408">
    <property type="component" value="Chromosome"/>
</dbReference>
<sequence>MIRRTHRPLRVLAAAVALLLPLSGCSLLEPDIAPTGLSTGDKRPPEGTTGLEPFYEQALQWGDCDTGSGECAKLTVPVDYDDPGGTTIEIAVLRMPAKKQAAGSLVVNPGGPGGSGVDYAAAADNIVSPQIRRYFDVVGFDPRGVGRSAPIDCLSDSDLDAYLAKDPTPDTTEEWATDNAQQKSFGQGCKAKSGDLLGHVSTAEAARDMDVLRAALGDGKLTYLGKSYGTYLGATYADLFPDRAGRLVLDGVMPPDLSAEESVIGQATGFDTATKAWARSCVDNDCPLGNSVDEVVGNVQDQLVQLDQNPLPASAGIELTEGWATYGIAQALYDQGMWSQLTDALVSAQDGDGSPLAQLGRAYAGRDANGRYATNLLEALPAVNCLDRPEEGDDQQALIDKAVAAAPIWGRALASESPCPQWPIDATNTPHKIAAKGADPILVVGTTRDPATPYEWAVRLHEQLADSALVTHEGDGHTAYMRQNDCVDKAVDQYWLTGKTPEGGELTCSE</sequence>
<dbReference type="Pfam" id="PF08386">
    <property type="entry name" value="Abhydrolase_4"/>
    <property type="match status" value="1"/>
</dbReference>
<dbReference type="SUPFAM" id="SSF53474">
    <property type="entry name" value="alpha/beta-Hydrolases"/>
    <property type="match status" value="1"/>
</dbReference>
<evidence type="ECO:0000256" key="1">
    <source>
        <dbReference type="ARBA" id="ARBA00010088"/>
    </source>
</evidence>
<accession>A0A4V0ZAM9</accession>
<gene>
    <name evidence="7" type="ORF">EXU32_01505</name>
</gene>
<keyword evidence="8" id="KW-1185">Reference proteome</keyword>
<organism evidence="7 8">
    <name type="scientific">Janibacter limosus</name>
    <dbReference type="NCBI Taxonomy" id="53458"/>
    <lineage>
        <taxon>Bacteria</taxon>
        <taxon>Bacillati</taxon>
        <taxon>Actinomycetota</taxon>
        <taxon>Actinomycetes</taxon>
        <taxon>Micrococcales</taxon>
        <taxon>Intrasporangiaceae</taxon>
        <taxon>Janibacter</taxon>
    </lineage>
</organism>
<feature type="signal peptide" evidence="4">
    <location>
        <begin position="1"/>
        <end position="28"/>
    </location>
</feature>
<evidence type="ECO:0000256" key="4">
    <source>
        <dbReference type="SAM" id="SignalP"/>
    </source>
</evidence>
<reference evidence="7 8" key="1">
    <citation type="submission" date="2019-02" db="EMBL/GenBank/DDBJ databases">
        <title>Genomic data mining of an Antarctic deep-sea actinobacterium, Janibacterlimosus P3-3-X1.</title>
        <authorList>
            <person name="Liao L."/>
            <person name="Chen B."/>
        </authorList>
    </citation>
    <scope>NUCLEOTIDE SEQUENCE [LARGE SCALE GENOMIC DNA]</scope>
    <source>
        <strain evidence="7 8">P3-3-X1</strain>
    </source>
</reference>
<evidence type="ECO:0000313" key="7">
    <source>
        <dbReference type="EMBL" id="QBF45058.1"/>
    </source>
</evidence>
<feature type="chain" id="PRO_5039466106" evidence="4">
    <location>
        <begin position="29"/>
        <end position="510"/>
    </location>
</feature>
<protein>
    <submittedName>
        <fullName evidence="7">Alpha/beta hydrolase</fullName>
    </submittedName>
</protein>
<dbReference type="STRING" id="1216970.GCA_001570985_01961"/>
<evidence type="ECO:0000259" key="6">
    <source>
        <dbReference type="Pfam" id="PF08386"/>
    </source>
</evidence>
<dbReference type="OrthoDB" id="3252468at2"/>
<dbReference type="InterPro" id="IPR029058">
    <property type="entry name" value="AB_hydrolase_fold"/>
</dbReference>
<dbReference type="InterPro" id="IPR013595">
    <property type="entry name" value="Pept_S33_TAP-like_C"/>
</dbReference>
<dbReference type="InterPro" id="IPR000073">
    <property type="entry name" value="AB_hydrolase_1"/>
</dbReference>
<dbReference type="AlphaFoldDB" id="A0A4V0ZAM9"/>
<dbReference type="InterPro" id="IPR051601">
    <property type="entry name" value="Serine_prot/Carboxylest_S33"/>
</dbReference>
<dbReference type="RefSeq" id="WP_130628304.1">
    <property type="nucleotide sequence ID" value="NZ_CP036164.1"/>
</dbReference>
<evidence type="ECO:0000259" key="5">
    <source>
        <dbReference type="Pfam" id="PF00561"/>
    </source>
</evidence>
<dbReference type="Pfam" id="PF00561">
    <property type="entry name" value="Abhydrolase_1"/>
    <property type="match status" value="1"/>
</dbReference>
<keyword evidence="2 4" id="KW-0732">Signal</keyword>
<feature type="domain" description="Peptidase S33 tripeptidyl aminopeptidase-like C-terminal" evidence="6">
    <location>
        <begin position="407"/>
        <end position="504"/>
    </location>
</feature>
<evidence type="ECO:0000256" key="3">
    <source>
        <dbReference type="ARBA" id="ARBA00022801"/>
    </source>
</evidence>
<dbReference type="PANTHER" id="PTHR43248">
    <property type="entry name" value="2-SUCCINYL-6-HYDROXY-2,4-CYCLOHEXADIENE-1-CARBOXYLATE SYNTHASE"/>
    <property type="match status" value="1"/>
</dbReference>
<dbReference type="EMBL" id="CP036164">
    <property type="protein sequence ID" value="QBF45058.1"/>
    <property type="molecule type" value="Genomic_DNA"/>
</dbReference>
<dbReference type="KEGG" id="jli:EXU32_01505"/>
<dbReference type="Gene3D" id="3.40.50.1820">
    <property type="entry name" value="alpha/beta hydrolase"/>
    <property type="match status" value="1"/>
</dbReference>
<dbReference type="GO" id="GO:0016787">
    <property type="term" value="F:hydrolase activity"/>
    <property type="evidence" value="ECO:0007669"/>
    <property type="project" value="UniProtKB-KW"/>
</dbReference>
<feature type="domain" description="AB hydrolase-1" evidence="5">
    <location>
        <begin position="105"/>
        <end position="278"/>
    </location>
</feature>
<name>A0A4V0ZAM9_9MICO</name>
<proteinExistence type="inferred from homology"/>
<evidence type="ECO:0000313" key="8">
    <source>
        <dbReference type="Proteomes" id="UP000290408"/>
    </source>
</evidence>
<keyword evidence="3 7" id="KW-0378">Hydrolase</keyword>
<comment type="similarity">
    <text evidence="1">Belongs to the peptidase S33 family.</text>
</comment>
<evidence type="ECO:0000256" key="2">
    <source>
        <dbReference type="ARBA" id="ARBA00022729"/>
    </source>
</evidence>